<proteinExistence type="predicted"/>
<dbReference type="GO" id="GO:0003677">
    <property type="term" value="F:DNA binding"/>
    <property type="evidence" value="ECO:0007669"/>
    <property type="project" value="InterPro"/>
</dbReference>
<dbReference type="InterPro" id="IPR007933">
    <property type="entry name" value="Transcrpt_activ_CII"/>
</dbReference>
<dbReference type="AlphaFoldDB" id="A0A7X5QHW3"/>
<dbReference type="SUPFAM" id="SSF47413">
    <property type="entry name" value="lambda repressor-like DNA-binding domains"/>
    <property type="match status" value="1"/>
</dbReference>
<evidence type="ECO:0000313" key="2">
    <source>
        <dbReference type="Proteomes" id="UP000591844"/>
    </source>
</evidence>
<protein>
    <submittedName>
        <fullName evidence="1">Transcriptional regulator</fullName>
    </submittedName>
</protein>
<reference evidence="1 2" key="1">
    <citation type="submission" date="2018-02" db="EMBL/GenBank/DDBJ databases">
        <authorList>
            <person name="Machado R.A."/>
        </authorList>
    </citation>
    <scope>NUCLEOTIDE SEQUENCE [LARGE SCALE GENOMIC DNA]</scope>
    <source>
        <strain evidence="1 2">DSM 19724</strain>
    </source>
</reference>
<dbReference type="EMBL" id="PUJW01000039">
    <property type="protein sequence ID" value="NHB94470.1"/>
    <property type="molecule type" value="Genomic_DNA"/>
</dbReference>
<gene>
    <name evidence="1" type="ORF">C5469_20960</name>
</gene>
<comment type="caution">
    <text evidence="1">The sequence shown here is derived from an EMBL/GenBank/DDBJ whole genome shotgun (WGS) entry which is preliminary data.</text>
</comment>
<accession>A0A7X5QHW3</accession>
<dbReference type="Gene3D" id="1.10.260.40">
    <property type="entry name" value="lambda repressor-like DNA-binding domains"/>
    <property type="match status" value="1"/>
</dbReference>
<dbReference type="RefSeq" id="WP_166310399.1">
    <property type="nucleotide sequence ID" value="NZ_CAWPIB010000039.1"/>
</dbReference>
<name>A0A7X5QHW3_9GAMM</name>
<dbReference type="InterPro" id="IPR010982">
    <property type="entry name" value="Lambda_DNA-bd_dom_sf"/>
</dbReference>
<dbReference type="GO" id="GO:0006355">
    <property type="term" value="P:regulation of DNA-templated transcription"/>
    <property type="evidence" value="ECO:0007669"/>
    <property type="project" value="InterPro"/>
</dbReference>
<dbReference type="Pfam" id="PF05269">
    <property type="entry name" value="Phage_CII"/>
    <property type="match status" value="1"/>
</dbReference>
<evidence type="ECO:0000313" key="1">
    <source>
        <dbReference type="EMBL" id="NHB94470.1"/>
    </source>
</evidence>
<keyword evidence="2" id="KW-1185">Reference proteome</keyword>
<sequence>MNIAMERKTKEIESRIRKGIIVTGPKHVADAVGVHQSQISRWQAEETGFVTKAAKLLAAIGFETPVSEVIIHGEETAQIAKALQEMLSHLRESAPSVTADEANQI</sequence>
<organism evidence="1 2">
    <name type="scientific">Photorhabdus cinerea</name>
    <dbReference type="NCBI Taxonomy" id="471575"/>
    <lineage>
        <taxon>Bacteria</taxon>
        <taxon>Pseudomonadati</taxon>
        <taxon>Pseudomonadota</taxon>
        <taxon>Gammaproteobacteria</taxon>
        <taxon>Enterobacterales</taxon>
        <taxon>Morganellaceae</taxon>
        <taxon>Photorhabdus</taxon>
    </lineage>
</organism>
<dbReference type="Proteomes" id="UP000591844">
    <property type="component" value="Unassembled WGS sequence"/>
</dbReference>